<protein>
    <submittedName>
        <fullName evidence="1">Uncharacterized protein</fullName>
    </submittedName>
</protein>
<evidence type="ECO:0000313" key="2">
    <source>
        <dbReference type="Proteomes" id="UP000076218"/>
    </source>
</evidence>
<organism evidence="1 2">
    <name type="scientific">Clavibacter tessellarius</name>
    <dbReference type="NCBI Taxonomy" id="31965"/>
    <lineage>
        <taxon>Bacteria</taxon>
        <taxon>Bacillati</taxon>
        <taxon>Actinomycetota</taxon>
        <taxon>Actinomycetes</taxon>
        <taxon>Micrococcales</taxon>
        <taxon>Microbacteriaceae</taxon>
        <taxon>Clavibacter</taxon>
    </lineage>
</organism>
<dbReference type="OrthoDB" id="4933261at2"/>
<proteinExistence type="predicted"/>
<dbReference type="RefSeq" id="WP_063070163.1">
    <property type="nucleotide sequence ID" value="NZ_LQXA01000003.1"/>
</dbReference>
<comment type="caution">
    <text evidence="1">The sequence shown here is derived from an EMBL/GenBank/DDBJ whole genome shotgun (WGS) entry which is preliminary data.</text>
</comment>
<gene>
    <name evidence="1" type="ORF">AWH51_02255</name>
</gene>
<name>A0A154V5A2_9MICO</name>
<dbReference type="AlphaFoldDB" id="A0A154V5A2"/>
<sequence length="205" mass="22859">MRSTRPIPGDPWPHDMVLRIDEPRELTSLLFVREAWRLAIDDVPALDGVPDVGASARPAGLGDAEAVERWRSEWARAWPRLAALREAMHAPQEERMRLLRGIAPDGQAAGRLSLGEGIDRDAFEAWHATLHDDHRLPLAEHPERICVEALADAWRAGLASIVQLPYAGYHAERIDPATLVVSRTTRHDPAMYRRALATPVSRTEG</sequence>
<dbReference type="Proteomes" id="UP000076218">
    <property type="component" value="Unassembled WGS sequence"/>
</dbReference>
<evidence type="ECO:0000313" key="1">
    <source>
        <dbReference type="EMBL" id="KZC96542.1"/>
    </source>
</evidence>
<accession>A0A154V5A2</accession>
<reference evidence="1 2" key="1">
    <citation type="submission" date="2016-01" db="EMBL/GenBank/DDBJ databases">
        <title>Draft genome sequence of Clavibacter michiganensis subsp. tessellarius DOAB 609.</title>
        <authorList>
            <person name="Tambong J.T."/>
        </authorList>
    </citation>
    <scope>NUCLEOTIDE SEQUENCE [LARGE SCALE GENOMIC DNA]</scope>
    <source>
        <strain evidence="1 2">DOAB 609</strain>
    </source>
</reference>
<dbReference type="EMBL" id="LQXA01000003">
    <property type="protein sequence ID" value="KZC96542.1"/>
    <property type="molecule type" value="Genomic_DNA"/>
</dbReference>